<reference evidence="1" key="1">
    <citation type="submission" date="2020-12" db="EMBL/GenBank/DDBJ databases">
        <title>Metabolic potential, ecology and presence of endohyphal bacteria is reflected in genomic diversity of Mucoromycotina.</title>
        <authorList>
            <person name="Muszewska A."/>
            <person name="Okrasinska A."/>
            <person name="Steczkiewicz K."/>
            <person name="Drgas O."/>
            <person name="Orlowska M."/>
            <person name="Perlinska-Lenart U."/>
            <person name="Aleksandrzak-Piekarczyk T."/>
            <person name="Szatraj K."/>
            <person name="Zielenkiewicz U."/>
            <person name="Pilsyk S."/>
            <person name="Malc E."/>
            <person name="Mieczkowski P."/>
            <person name="Kruszewska J.S."/>
            <person name="Biernat P."/>
            <person name="Pawlowska J."/>
        </authorList>
    </citation>
    <scope>NUCLEOTIDE SEQUENCE</scope>
    <source>
        <strain evidence="1">WA0000051536</strain>
    </source>
</reference>
<dbReference type="Proteomes" id="UP000612746">
    <property type="component" value="Unassembled WGS sequence"/>
</dbReference>
<comment type="caution">
    <text evidence="1">The sequence shown here is derived from an EMBL/GenBank/DDBJ whole genome shotgun (WGS) entry which is preliminary data.</text>
</comment>
<keyword evidence="2" id="KW-1185">Reference proteome</keyword>
<name>A0A8H7Q900_9FUNG</name>
<gene>
    <name evidence="1" type="ORF">INT44_005070</name>
</gene>
<evidence type="ECO:0000313" key="2">
    <source>
        <dbReference type="Proteomes" id="UP000612746"/>
    </source>
</evidence>
<dbReference type="EMBL" id="JAEPRA010000003">
    <property type="protein sequence ID" value="KAG2187384.1"/>
    <property type="molecule type" value="Genomic_DNA"/>
</dbReference>
<proteinExistence type="predicted"/>
<sequence>MEKHQTEQIRCKTYAACNQHQYRLGYDLWADKPLNAIDQKSKTKSKQEYTVDEGSKDLSSLPAIRIFRFEFCPCRNL</sequence>
<evidence type="ECO:0000313" key="1">
    <source>
        <dbReference type="EMBL" id="KAG2187384.1"/>
    </source>
</evidence>
<organism evidence="1 2">
    <name type="scientific">Umbelopsis vinacea</name>
    <dbReference type="NCBI Taxonomy" id="44442"/>
    <lineage>
        <taxon>Eukaryota</taxon>
        <taxon>Fungi</taxon>
        <taxon>Fungi incertae sedis</taxon>
        <taxon>Mucoromycota</taxon>
        <taxon>Mucoromycotina</taxon>
        <taxon>Umbelopsidomycetes</taxon>
        <taxon>Umbelopsidales</taxon>
        <taxon>Umbelopsidaceae</taxon>
        <taxon>Umbelopsis</taxon>
    </lineage>
</organism>
<dbReference type="AlphaFoldDB" id="A0A8H7Q900"/>
<accession>A0A8H7Q900</accession>
<protein>
    <submittedName>
        <fullName evidence="1">Uncharacterized protein</fullName>
    </submittedName>
</protein>